<keyword evidence="1" id="KW-0472">Membrane</keyword>
<dbReference type="EMBL" id="KV453926">
    <property type="protein sequence ID" value="ODV75359.1"/>
    <property type="molecule type" value="Genomic_DNA"/>
</dbReference>
<name>A0A0H5C3M1_CYBJN</name>
<keyword evidence="5" id="KW-1185">Reference proteome</keyword>
<dbReference type="RefSeq" id="XP_020072398.1">
    <property type="nucleotide sequence ID" value="XM_020217054.1"/>
</dbReference>
<sequence length="427" mass="49481">MKRFYSVSQRRFTSSVLSAISQGSKSEFESSISSNGVLERLWRTRATLPSSQAKTDDIVNASSTLPIVLRTKEAVFHDVAKENASLEGVALKVKQFTTYFKSVIYFYRVGIQNVWRNRKESKLIKERYNVEVVTTGGKVIKRQIRNGKDMVNALVSLENFERVEQEALKVVDPRIVLNITRKEFQTVLRTEKDFFKIPLFALILVIFAEMTPLLCFLVPEITPSTCVFPGLIKKMNKHATMAQETLSKLRKERYYDEYYSKGETIFQSVEKLPDDELRLLAQSLRLTSRYVPIGLYPASILQNRLMDKYNEIKVDNYFLVSSEGQNMWSLNKNELTRACLDRGLIDFTKDDLTHIGSHELRLRLFFFLGMFENEKSIGNVGLFALNFLNLSESVHFNTIKQKDAHELNHWWVEEHKEEIKHSSEKSK</sequence>
<reference evidence="2" key="1">
    <citation type="submission" date="2014-12" db="EMBL/GenBank/DDBJ databases">
        <authorList>
            <person name="Jaenicke S."/>
        </authorList>
    </citation>
    <scope>NUCLEOTIDE SEQUENCE [LARGE SCALE GENOMIC DNA]</scope>
    <source>
        <strain evidence="2">CBS1600</strain>
    </source>
</reference>
<gene>
    <name evidence="2" type="primary">PNT1</name>
    <name evidence="2" type="ORF">BN1211_2874</name>
    <name evidence="3" type="ORF">CYBJADRAFT_182993</name>
</gene>
<protein>
    <submittedName>
        <fullName evidence="2">PNT1 protein</fullName>
    </submittedName>
</protein>
<evidence type="ECO:0000313" key="4">
    <source>
        <dbReference type="Proteomes" id="UP000038830"/>
    </source>
</evidence>
<evidence type="ECO:0000313" key="5">
    <source>
        <dbReference type="Proteomes" id="UP000094389"/>
    </source>
</evidence>
<dbReference type="GeneID" id="30991450"/>
<organism evidence="2 4">
    <name type="scientific">Cyberlindnera jadinii (strain ATCC 18201 / CBS 1600 / BCRC 20928 / JCM 3617 / NBRC 0987 / NRRL Y-1542)</name>
    <name type="common">Torula yeast</name>
    <name type="synonym">Candida utilis</name>
    <dbReference type="NCBI Taxonomy" id="983966"/>
    <lineage>
        <taxon>Eukaryota</taxon>
        <taxon>Fungi</taxon>
        <taxon>Dikarya</taxon>
        <taxon>Ascomycota</taxon>
        <taxon>Saccharomycotina</taxon>
        <taxon>Saccharomycetes</taxon>
        <taxon>Phaffomycetales</taxon>
        <taxon>Phaffomycetaceae</taxon>
        <taxon>Cyberlindnera</taxon>
    </lineage>
</organism>
<proteinExistence type="predicted"/>
<reference evidence="3 5" key="3">
    <citation type="journal article" date="2016" name="Proc. Natl. Acad. Sci. U.S.A.">
        <title>Comparative genomics of biotechnologically important yeasts.</title>
        <authorList>
            <person name="Riley R."/>
            <person name="Haridas S."/>
            <person name="Wolfe K.H."/>
            <person name="Lopes M.R."/>
            <person name="Hittinger C.T."/>
            <person name="Goeker M."/>
            <person name="Salamov A.A."/>
            <person name="Wisecaver J.H."/>
            <person name="Long T.M."/>
            <person name="Calvey C.H."/>
            <person name="Aerts A.L."/>
            <person name="Barry K.W."/>
            <person name="Choi C."/>
            <person name="Clum A."/>
            <person name="Coughlan A.Y."/>
            <person name="Deshpande S."/>
            <person name="Douglass A.P."/>
            <person name="Hanson S.J."/>
            <person name="Klenk H.-P."/>
            <person name="LaButti K.M."/>
            <person name="Lapidus A."/>
            <person name="Lindquist E.A."/>
            <person name="Lipzen A.M."/>
            <person name="Meier-Kolthoff J.P."/>
            <person name="Ohm R.A."/>
            <person name="Otillar R.P."/>
            <person name="Pangilinan J.L."/>
            <person name="Peng Y."/>
            <person name="Rokas A."/>
            <person name="Rosa C.A."/>
            <person name="Scheuner C."/>
            <person name="Sibirny A.A."/>
            <person name="Slot J.C."/>
            <person name="Stielow J.B."/>
            <person name="Sun H."/>
            <person name="Kurtzman C.P."/>
            <person name="Blackwell M."/>
            <person name="Grigoriev I.V."/>
            <person name="Jeffries T.W."/>
        </authorList>
    </citation>
    <scope>NUCLEOTIDE SEQUENCE [LARGE SCALE GENOMIC DNA]</scope>
    <source>
        <strain evidence="5">ATCC 18201 / CBS 1600 / BCRC 20928 / JCM 3617 / NBRC 0987 / NRRL Y-1542</strain>
        <strain evidence="3">NRRL Y-1542</strain>
    </source>
</reference>
<evidence type="ECO:0000256" key="1">
    <source>
        <dbReference type="SAM" id="Phobius"/>
    </source>
</evidence>
<feature type="transmembrane region" description="Helical" evidence="1">
    <location>
        <begin position="199"/>
        <end position="219"/>
    </location>
</feature>
<accession>A0A0H5C3M1</accession>
<dbReference type="EMBL" id="CDQK01000003">
    <property type="protein sequence ID" value="CEP22501.1"/>
    <property type="molecule type" value="Genomic_DNA"/>
</dbReference>
<keyword evidence="1" id="KW-1133">Transmembrane helix</keyword>
<dbReference type="AlphaFoldDB" id="A0A0H5C3M1"/>
<dbReference type="OMA" id="LLCYAFP"/>
<evidence type="ECO:0000313" key="3">
    <source>
        <dbReference type="EMBL" id="ODV75359.1"/>
    </source>
</evidence>
<reference evidence="4" key="2">
    <citation type="journal article" date="2015" name="J. Biotechnol.">
        <title>The structure of the Cyberlindnera jadinii genome and its relation to Candida utilis analyzed by the occurrence of single nucleotide polymorphisms.</title>
        <authorList>
            <person name="Rupp O."/>
            <person name="Brinkrolf K."/>
            <person name="Buerth C."/>
            <person name="Kunigo M."/>
            <person name="Schneider J."/>
            <person name="Jaenicke S."/>
            <person name="Goesmann A."/>
            <person name="Puehler A."/>
            <person name="Jaeger K.-E."/>
            <person name="Ernst J.F."/>
        </authorList>
    </citation>
    <scope>NUCLEOTIDE SEQUENCE [LARGE SCALE GENOMIC DNA]</scope>
    <source>
        <strain evidence="4">ATCC 18201 / CBS 1600 / BCRC 20928 / JCM 3617 / NBRC 0987 / NRRL Y-1542</strain>
    </source>
</reference>
<dbReference type="Proteomes" id="UP000094389">
    <property type="component" value="Unassembled WGS sequence"/>
</dbReference>
<keyword evidence="1" id="KW-0812">Transmembrane</keyword>
<evidence type="ECO:0000313" key="2">
    <source>
        <dbReference type="EMBL" id="CEP22501.1"/>
    </source>
</evidence>
<dbReference type="Proteomes" id="UP000038830">
    <property type="component" value="Unassembled WGS sequence"/>
</dbReference>
<dbReference type="OrthoDB" id="73691at2759"/>
<accession>A0A1E4S782</accession>